<dbReference type="Gene3D" id="3.30.1330.60">
    <property type="entry name" value="OmpA-like domain"/>
    <property type="match status" value="1"/>
</dbReference>
<sequence>MKLRLFILIAAGMLGCLHMEAQELQHAADSMQIFYRRGYRYVDLSFRDNRTQLERFLKSTGKAMKDGSIDKIVIRSYASPDGSSKANERLAAGRAEELKAYLVREGNIPPALIEHHAEGIAWDRLLEMVAASDMQHKEEVLEILDNTPVWVHDSEGNITGSRKQQLMDLNGGRTYNYMLENFFPDLRNSSNAALYLRIMAKRPETEAYPAPPDTSLTPEPQQVQTKEAPTENVPEPSPEQSIESPAPAAQTDCLQPEPAESKRIYPKNIIGIHAGYGISWIVSYGMKSSVRHGFEIGVTDRIRLMKNAPLYLRTGLDFISKGYDIRGFDDSRTTMYYLSIPVAVDYTVISWKRFTLTPFAGLHYAVGVGGERESGNGRAAIFSRDGGFSRHDFGFICGAEATFGRFMIGAEWQLGLTDIARTDTMYGDDSHMIGYKNVRNRCFIIKAGINF</sequence>
<dbReference type="InterPro" id="IPR025665">
    <property type="entry name" value="Beta-barrel_OMP_2"/>
</dbReference>
<feature type="domain" description="Outer membrane protein beta-barrel" evidence="3">
    <location>
        <begin position="287"/>
        <end position="420"/>
    </location>
</feature>
<accession>A0A9D9J4N1</accession>
<dbReference type="Proteomes" id="UP000823750">
    <property type="component" value="Unassembled WGS sequence"/>
</dbReference>
<feature type="compositionally biased region" description="Low complexity" evidence="1">
    <location>
        <begin position="238"/>
        <end position="249"/>
    </location>
</feature>
<dbReference type="InterPro" id="IPR036737">
    <property type="entry name" value="OmpA-like_sf"/>
</dbReference>
<protein>
    <submittedName>
        <fullName evidence="4">Outer membrane beta-barrel protein</fullName>
    </submittedName>
</protein>
<gene>
    <name evidence="4" type="ORF">IAB78_05880</name>
</gene>
<reference evidence="4" key="1">
    <citation type="submission" date="2020-10" db="EMBL/GenBank/DDBJ databases">
        <authorList>
            <person name="Gilroy R."/>
        </authorList>
    </citation>
    <scope>NUCLEOTIDE SEQUENCE</scope>
    <source>
        <strain evidence="4">B2-16538</strain>
    </source>
</reference>
<keyword evidence="2" id="KW-0732">Signal</keyword>
<feature type="chain" id="PRO_5038974335" evidence="2">
    <location>
        <begin position="22"/>
        <end position="451"/>
    </location>
</feature>
<evidence type="ECO:0000313" key="5">
    <source>
        <dbReference type="Proteomes" id="UP000823750"/>
    </source>
</evidence>
<dbReference type="AlphaFoldDB" id="A0A9D9J4N1"/>
<evidence type="ECO:0000256" key="2">
    <source>
        <dbReference type="SAM" id="SignalP"/>
    </source>
</evidence>
<evidence type="ECO:0000313" key="4">
    <source>
        <dbReference type="EMBL" id="MBO8485935.1"/>
    </source>
</evidence>
<organism evidence="4 5">
    <name type="scientific">Candidatus Cryptobacteroides excrementavium</name>
    <dbReference type="NCBI Taxonomy" id="2840759"/>
    <lineage>
        <taxon>Bacteria</taxon>
        <taxon>Pseudomonadati</taxon>
        <taxon>Bacteroidota</taxon>
        <taxon>Bacteroidia</taxon>
        <taxon>Bacteroidales</taxon>
        <taxon>Candidatus Cryptobacteroides</taxon>
    </lineage>
</organism>
<name>A0A9D9J4N1_9BACT</name>
<feature type="region of interest" description="Disordered" evidence="1">
    <location>
        <begin position="206"/>
        <end position="254"/>
    </location>
</feature>
<feature type="signal peptide" evidence="2">
    <location>
        <begin position="1"/>
        <end position="21"/>
    </location>
</feature>
<proteinExistence type="predicted"/>
<reference evidence="4" key="2">
    <citation type="journal article" date="2021" name="PeerJ">
        <title>Extensive microbial diversity within the chicken gut microbiome revealed by metagenomics and culture.</title>
        <authorList>
            <person name="Gilroy R."/>
            <person name="Ravi A."/>
            <person name="Getino M."/>
            <person name="Pursley I."/>
            <person name="Horton D.L."/>
            <person name="Alikhan N.F."/>
            <person name="Baker D."/>
            <person name="Gharbi K."/>
            <person name="Hall N."/>
            <person name="Watson M."/>
            <person name="Adriaenssens E.M."/>
            <person name="Foster-Nyarko E."/>
            <person name="Jarju S."/>
            <person name="Secka A."/>
            <person name="Antonio M."/>
            <person name="Oren A."/>
            <person name="Chaudhuri R.R."/>
            <person name="La Ragione R."/>
            <person name="Hildebrand F."/>
            <person name="Pallen M.J."/>
        </authorList>
    </citation>
    <scope>NUCLEOTIDE SEQUENCE</scope>
    <source>
        <strain evidence="4">B2-16538</strain>
    </source>
</reference>
<evidence type="ECO:0000256" key="1">
    <source>
        <dbReference type="SAM" id="MobiDB-lite"/>
    </source>
</evidence>
<dbReference type="PROSITE" id="PS51257">
    <property type="entry name" value="PROKAR_LIPOPROTEIN"/>
    <property type="match status" value="1"/>
</dbReference>
<dbReference type="EMBL" id="JADILX010000088">
    <property type="protein sequence ID" value="MBO8485935.1"/>
    <property type="molecule type" value="Genomic_DNA"/>
</dbReference>
<dbReference type="Pfam" id="PF13568">
    <property type="entry name" value="OMP_b-brl_2"/>
    <property type="match status" value="1"/>
</dbReference>
<dbReference type="SUPFAM" id="SSF103088">
    <property type="entry name" value="OmpA-like"/>
    <property type="match status" value="1"/>
</dbReference>
<comment type="caution">
    <text evidence="4">The sequence shown here is derived from an EMBL/GenBank/DDBJ whole genome shotgun (WGS) entry which is preliminary data.</text>
</comment>
<evidence type="ECO:0000259" key="3">
    <source>
        <dbReference type="Pfam" id="PF13568"/>
    </source>
</evidence>
<feature type="compositionally biased region" description="Polar residues" evidence="1">
    <location>
        <begin position="214"/>
        <end position="227"/>
    </location>
</feature>